<evidence type="ECO:0000256" key="2">
    <source>
        <dbReference type="ARBA" id="ARBA00022448"/>
    </source>
</evidence>
<feature type="compositionally biased region" description="Polar residues" evidence="9">
    <location>
        <begin position="133"/>
        <end position="144"/>
    </location>
</feature>
<dbReference type="PROSITE" id="PS52016">
    <property type="entry name" value="TONB_DEPENDENT_REC_3"/>
    <property type="match status" value="1"/>
</dbReference>
<dbReference type="InterPro" id="IPR036942">
    <property type="entry name" value="Beta-barrel_TonB_sf"/>
</dbReference>
<evidence type="ECO:0000256" key="1">
    <source>
        <dbReference type="ARBA" id="ARBA00004571"/>
    </source>
</evidence>
<evidence type="ECO:0000259" key="10">
    <source>
        <dbReference type="SMART" id="SM00965"/>
    </source>
</evidence>
<gene>
    <name evidence="11" type="ORF">SAMN05444280_11533</name>
</gene>
<dbReference type="NCBIfam" id="TIGR04057">
    <property type="entry name" value="SusC_RagA_signa"/>
    <property type="match status" value="1"/>
</dbReference>
<dbReference type="RefSeq" id="WP_083578202.1">
    <property type="nucleotide sequence ID" value="NZ_FQZE01000015.1"/>
</dbReference>
<dbReference type="InterPro" id="IPR039426">
    <property type="entry name" value="TonB-dep_rcpt-like"/>
</dbReference>
<reference evidence="11 12" key="1">
    <citation type="submission" date="2016-11" db="EMBL/GenBank/DDBJ databases">
        <authorList>
            <person name="Jaros S."/>
            <person name="Januszkiewicz K."/>
            <person name="Wedrychowicz H."/>
        </authorList>
    </citation>
    <scope>NUCLEOTIDE SEQUENCE [LARGE SCALE GENOMIC DNA]</scope>
    <source>
        <strain evidence="11 12">DSM 27063</strain>
    </source>
</reference>
<dbReference type="EMBL" id="FQZE01000015">
    <property type="protein sequence ID" value="SHJ27959.1"/>
    <property type="molecule type" value="Genomic_DNA"/>
</dbReference>
<dbReference type="STRING" id="1168035.SAMN05444280_11533"/>
<keyword evidence="6 8" id="KW-0472">Membrane</keyword>
<feature type="region of interest" description="Disordered" evidence="9">
    <location>
        <begin position="126"/>
        <end position="146"/>
    </location>
</feature>
<dbReference type="GO" id="GO:0009279">
    <property type="term" value="C:cell outer membrane"/>
    <property type="evidence" value="ECO:0007669"/>
    <property type="project" value="UniProtKB-SubCell"/>
</dbReference>
<accession>A0A1M6I0C0</accession>
<dbReference type="Pfam" id="PF07660">
    <property type="entry name" value="STN"/>
    <property type="match status" value="1"/>
</dbReference>
<evidence type="ECO:0000256" key="7">
    <source>
        <dbReference type="ARBA" id="ARBA00023237"/>
    </source>
</evidence>
<dbReference type="Pfam" id="PF07715">
    <property type="entry name" value="Plug"/>
    <property type="match status" value="1"/>
</dbReference>
<evidence type="ECO:0000256" key="3">
    <source>
        <dbReference type="ARBA" id="ARBA00022452"/>
    </source>
</evidence>
<dbReference type="InterPro" id="IPR008969">
    <property type="entry name" value="CarboxyPept-like_regulatory"/>
</dbReference>
<dbReference type="SUPFAM" id="SSF56935">
    <property type="entry name" value="Porins"/>
    <property type="match status" value="1"/>
</dbReference>
<dbReference type="OrthoDB" id="1095312at2"/>
<dbReference type="SUPFAM" id="SSF49464">
    <property type="entry name" value="Carboxypeptidase regulatory domain-like"/>
    <property type="match status" value="1"/>
</dbReference>
<keyword evidence="12" id="KW-1185">Reference proteome</keyword>
<evidence type="ECO:0000256" key="5">
    <source>
        <dbReference type="ARBA" id="ARBA00022729"/>
    </source>
</evidence>
<dbReference type="SMART" id="SM00965">
    <property type="entry name" value="STN"/>
    <property type="match status" value="1"/>
</dbReference>
<dbReference type="Gene3D" id="2.60.40.1120">
    <property type="entry name" value="Carboxypeptidase-like, regulatory domain"/>
    <property type="match status" value="1"/>
</dbReference>
<dbReference type="Gene3D" id="2.40.170.20">
    <property type="entry name" value="TonB-dependent receptor, beta-barrel domain"/>
    <property type="match status" value="1"/>
</dbReference>
<evidence type="ECO:0000256" key="4">
    <source>
        <dbReference type="ARBA" id="ARBA00022692"/>
    </source>
</evidence>
<feature type="domain" description="Secretin/TonB short N-terminal" evidence="10">
    <location>
        <begin position="69"/>
        <end position="120"/>
    </location>
</feature>
<dbReference type="Pfam" id="PF13715">
    <property type="entry name" value="CarbopepD_reg_2"/>
    <property type="match status" value="1"/>
</dbReference>
<dbReference type="NCBIfam" id="TIGR04056">
    <property type="entry name" value="OMP_RagA_SusC"/>
    <property type="match status" value="1"/>
</dbReference>
<keyword evidence="4 8" id="KW-0812">Transmembrane</keyword>
<evidence type="ECO:0000256" key="8">
    <source>
        <dbReference type="PROSITE-ProRule" id="PRU01360"/>
    </source>
</evidence>
<dbReference type="InterPro" id="IPR037066">
    <property type="entry name" value="Plug_dom_sf"/>
</dbReference>
<dbReference type="InterPro" id="IPR012910">
    <property type="entry name" value="Plug_dom"/>
</dbReference>
<dbReference type="Gene3D" id="2.170.130.10">
    <property type="entry name" value="TonB-dependent receptor, plug domain"/>
    <property type="match status" value="1"/>
</dbReference>
<dbReference type="InterPro" id="IPR023997">
    <property type="entry name" value="TonB-dep_OMP_SusC/RagA_CS"/>
</dbReference>
<evidence type="ECO:0000313" key="11">
    <source>
        <dbReference type="EMBL" id="SHJ27959.1"/>
    </source>
</evidence>
<dbReference type="Proteomes" id="UP000184050">
    <property type="component" value="Unassembled WGS sequence"/>
</dbReference>
<dbReference type="InterPro" id="IPR023996">
    <property type="entry name" value="TonB-dep_OMP_SusC/RagA"/>
</dbReference>
<dbReference type="GO" id="GO:0044718">
    <property type="term" value="P:siderophore transmembrane transport"/>
    <property type="evidence" value="ECO:0007669"/>
    <property type="project" value="TreeGrafter"/>
</dbReference>
<keyword evidence="7 8" id="KW-0998">Cell outer membrane</keyword>
<evidence type="ECO:0000313" key="12">
    <source>
        <dbReference type="Proteomes" id="UP000184050"/>
    </source>
</evidence>
<evidence type="ECO:0000256" key="6">
    <source>
        <dbReference type="ARBA" id="ARBA00023136"/>
    </source>
</evidence>
<organism evidence="11 12">
    <name type="scientific">Tangfeifania diversioriginum</name>
    <dbReference type="NCBI Taxonomy" id="1168035"/>
    <lineage>
        <taxon>Bacteria</taxon>
        <taxon>Pseudomonadati</taxon>
        <taxon>Bacteroidota</taxon>
        <taxon>Bacteroidia</taxon>
        <taxon>Marinilabiliales</taxon>
        <taxon>Prolixibacteraceae</taxon>
        <taxon>Tangfeifania</taxon>
    </lineage>
</organism>
<dbReference type="FunFam" id="2.60.40.1120:FF:000003">
    <property type="entry name" value="Outer membrane protein Omp121"/>
    <property type="match status" value="1"/>
</dbReference>
<comment type="subcellular location">
    <subcellularLocation>
        <location evidence="1 8">Cell outer membrane</location>
        <topology evidence="1 8">Multi-pass membrane protein</topology>
    </subcellularLocation>
</comment>
<comment type="similarity">
    <text evidence="8">Belongs to the TonB-dependent receptor family.</text>
</comment>
<name>A0A1M6I0C0_9BACT</name>
<dbReference type="PANTHER" id="PTHR30069">
    <property type="entry name" value="TONB-DEPENDENT OUTER MEMBRANE RECEPTOR"/>
    <property type="match status" value="1"/>
</dbReference>
<evidence type="ECO:0000256" key="9">
    <source>
        <dbReference type="SAM" id="MobiDB-lite"/>
    </source>
</evidence>
<sequence length="1144" mass="127978">MEQNTKGLLSLFLRQLKKIHRVSIALMLLMALVVNVQASSYSESVKFDLKVKQASLKEVFQTITDQSEFKFIYNNDVVNDNQKVTVSTTDARVEEILDEILPQHKLAYKVIDRQVIVFPEEEKSASPAKSSSVGQQERTISGTVTDEEGAPLPGVSVVVKGTTTGIVTNADGEYSLEVPEDARTLVFSFVGMRTQEVVIGNQTNIDVVLQAETIGLEEVIAVGYASQKKANIVGSVTSVSGEKIESIPSSDVTNALSGRMPGSVVIQGSGEPGQNQATILVRGRTTLGDRGDNPELTAPLVVIDGIPGRSLGDIDPVDIESISVLKDASAAIYGSTAANGVILVTTKQGTTGKPQLSYQFYQGFMQPTVLPEVTNAGDYATMLSEFQDYENKPRTFSDEDIDLFYSGRDPWEHPNSDWVGDLIANWTTTTKHNVSLNGGTANGMSYYVSFGYKNEEAIYKQESTNYRQYNLRANLDIPITEWFSTSIDYAGFLNSKLYPTKSAADIYGQSTRLVPTQWSFWPTGEPGPDIEYGDNPVVTSTLEGGYDDQKSYVNQVTFSGTITPTMIEGLSLNASFSYDATNFYRKRFRKPWILYFPKWDTAVRDSEGYITDMELTPTPRGYSAPELAEDYDRDIRMLTNFNFNYARDFGDHSINLFGAFEQIDQKGNWFGAFRKYYISDVVQTLDAGADADQDNWGSMDIYARKSWIGRFNYSYQGKYLLEAIFRRDGSLKFPPDSRWGNFPGLLLGWRASEESFWQENLDFINYFKLKATYGKMGMDPGDPFQYMNKYVLGSGLTMSSGKVVETVVQQEGVANPYITWEKQTTYNLGFESQLLDNMFSLDADFFYSKRSDILTSRDASVPGFTGLALPDENIAEVDNRGFEIIAGYHKEINNDFRFDLSGNIAYNHNEVVFMDEPERAVPWQQRTGHPYGAQLLYNAIGIFADQAEVDALPSWTDAGPGDVIFEDVSGDGEITADDRILLDKTDAPEIFYGISLDATYKNWTLSVLAQGQGTYYRMNIQDGRRGEAGNYFQWSFDNRWTPENRNTDVARAYNRDDAYWAFDVNNSTYHYDNMAYCRLKNAVLTYHIPNEVFGNSGISRASVYFSGNNLFLIYAAQKNFDPEIGAPMTYPAIRTLAIGARVTF</sequence>
<keyword evidence="5" id="KW-0732">Signal</keyword>
<protein>
    <submittedName>
        <fullName evidence="11">TonB-linked outer membrane protein, SusC/RagA family</fullName>
    </submittedName>
</protein>
<keyword evidence="2 8" id="KW-0813">Transport</keyword>
<dbReference type="InterPro" id="IPR011662">
    <property type="entry name" value="Secretin/TonB_short_N"/>
</dbReference>
<proteinExistence type="inferred from homology"/>
<dbReference type="GO" id="GO:0015344">
    <property type="term" value="F:siderophore uptake transmembrane transporter activity"/>
    <property type="evidence" value="ECO:0007669"/>
    <property type="project" value="TreeGrafter"/>
</dbReference>
<dbReference type="AlphaFoldDB" id="A0A1M6I0C0"/>
<keyword evidence="3 8" id="KW-1134">Transmembrane beta strand</keyword>
<dbReference type="PANTHER" id="PTHR30069:SF29">
    <property type="entry name" value="HEMOGLOBIN AND HEMOGLOBIN-HAPTOGLOBIN-BINDING PROTEIN 1-RELATED"/>
    <property type="match status" value="1"/>
</dbReference>